<dbReference type="PANTHER" id="PTHR47234">
    <property type="match status" value="1"/>
</dbReference>
<sequence>MRKLIVILLLFPMAVLSQDKVEGIVLEILNNKEVPLGGANVFWLNSKVGDVTDFDGIFEVPFEEGHIKLVISYVGYESDTLTITQPKKIRHVLKSKGSLDEVTVTTRKKATSRSFLNTQNTINVSSAELLKAACCNLSESFETNPSIDVNFADAVTGVRQIRMLGLTSPYTLITVENIPAIRGARQSHGLSFIPGTWVESIQITKGAGSVVNGFESIAGQINAEFVKPQTDHDLFVNAYGAINGRTELNTHLNTKVSDRWDTGIYVHGNYRGVENDRNEDGFLDTPLAKQINLLNRWQYTNAEKGFVSFMNLRYMKDDKQIGQTNFNPETDRGTTNVWGGEVDTQHLGFTGKLGYVFPEIPYQSMGLQLSYSDHEQESYFGLRNFNIRHQSFYATALLSSIISDSRHKFKTGLNTTYENYDEFVEGVDYSRVENSVGAFFEYAYDDLENFTMTAGLRADVHNLLGTFITPRIHARYTPWDKAVIRASVGRGKRSANIFVENQSLFSTNRTISILDTTGDIYGLDPEIAWNYGLSFLQGFNLFERRANIAFDLYRTAFQNQVVVDWEDANRIRFYNLRGNSFANSFQVELDYNLAKHLDIRTAYKFYEVKTDYASGTLEKPLTPSHRIFANIAYETHLNEQTGARWKFDLTYNWLGKQRYASTASNPVYFRRGEYSPTIGTFNAQVTKVFSAAFEMYLGAENFTDQTQDDPIIDPENPFGSNFDTTFVYGPVFGSNYYLGLRYKLN</sequence>
<evidence type="ECO:0000256" key="5">
    <source>
        <dbReference type="ARBA" id="ARBA00023136"/>
    </source>
</evidence>
<keyword evidence="4 7" id="KW-0812">Transmembrane</keyword>
<proteinExistence type="inferred from homology"/>
<protein>
    <submittedName>
        <fullName evidence="9">Outer membrane receptor protein involved in Fe transport</fullName>
    </submittedName>
</protein>
<evidence type="ECO:0000313" key="10">
    <source>
        <dbReference type="Proteomes" id="UP000255317"/>
    </source>
</evidence>
<accession>A0A370QM64</accession>
<dbReference type="Gene3D" id="2.170.130.10">
    <property type="entry name" value="TonB-dependent receptor, plug domain"/>
    <property type="match status" value="1"/>
</dbReference>
<name>A0A370QM64_9FLAO</name>
<dbReference type="PROSITE" id="PS52016">
    <property type="entry name" value="TONB_DEPENDENT_REC_3"/>
    <property type="match status" value="1"/>
</dbReference>
<evidence type="ECO:0000256" key="6">
    <source>
        <dbReference type="ARBA" id="ARBA00023237"/>
    </source>
</evidence>
<dbReference type="Gene3D" id="2.40.170.20">
    <property type="entry name" value="TonB-dependent receptor, beta-barrel domain"/>
    <property type="match status" value="1"/>
</dbReference>
<comment type="similarity">
    <text evidence="7">Belongs to the TonB-dependent receptor family.</text>
</comment>
<evidence type="ECO:0000256" key="4">
    <source>
        <dbReference type="ARBA" id="ARBA00022692"/>
    </source>
</evidence>
<comment type="caution">
    <text evidence="9">The sequence shown here is derived from an EMBL/GenBank/DDBJ whole genome shotgun (WGS) entry which is preliminary data.</text>
</comment>
<dbReference type="OrthoDB" id="1109239at2"/>
<dbReference type="EMBL" id="QRAO01000001">
    <property type="protein sequence ID" value="RDK89110.1"/>
    <property type="molecule type" value="Genomic_DNA"/>
</dbReference>
<keyword evidence="5 7" id="KW-0472">Membrane</keyword>
<keyword evidence="6 7" id="KW-0998">Cell outer membrane</keyword>
<gene>
    <name evidence="9" type="ORF">C8D94_101990</name>
</gene>
<dbReference type="RefSeq" id="WP_115122750.1">
    <property type="nucleotide sequence ID" value="NZ_QRAO01000001.1"/>
</dbReference>
<dbReference type="SUPFAM" id="SSF49464">
    <property type="entry name" value="Carboxypeptidase regulatory domain-like"/>
    <property type="match status" value="1"/>
</dbReference>
<dbReference type="InterPro" id="IPR036942">
    <property type="entry name" value="Beta-barrel_TonB_sf"/>
</dbReference>
<dbReference type="InterPro" id="IPR037066">
    <property type="entry name" value="Plug_dom_sf"/>
</dbReference>
<evidence type="ECO:0000259" key="8">
    <source>
        <dbReference type="Pfam" id="PF07715"/>
    </source>
</evidence>
<evidence type="ECO:0000256" key="7">
    <source>
        <dbReference type="PROSITE-ProRule" id="PRU01360"/>
    </source>
</evidence>
<dbReference type="InterPro" id="IPR008969">
    <property type="entry name" value="CarboxyPept-like_regulatory"/>
</dbReference>
<dbReference type="Proteomes" id="UP000255317">
    <property type="component" value="Unassembled WGS sequence"/>
</dbReference>
<dbReference type="AlphaFoldDB" id="A0A370QM64"/>
<evidence type="ECO:0000256" key="2">
    <source>
        <dbReference type="ARBA" id="ARBA00022448"/>
    </source>
</evidence>
<organism evidence="9 10">
    <name type="scientific">Marinirhabdus gelatinilytica</name>
    <dbReference type="NCBI Taxonomy" id="1703343"/>
    <lineage>
        <taxon>Bacteria</taxon>
        <taxon>Pseudomonadati</taxon>
        <taxon>Bacteroidota</taxon>
        <taxon>Flavobacteriia</taxon>
        <taxon>Flavobacteriales</taxon>
        <taxon>Flavobacteriaceae</taxon>
    </lineage>
</organism>
<keyword evidence="2 7" id="KW-0813">Transport</keyword>
<reference evidence="9 10" key="1">
    <citation type="submission" date="2018-07" db="EMBL/GenBank/DDBJ databases">
        <title>Genomic Encyclopedia of Type Strains, Phase IV (KMG-IV): sequencing the most valuable type-strain genomes for metagenomic binning, comparative biology and taxonomic classification.</title>
        <authorList>
            <person name="Goeker M."/>
        </authorList>
    </citation>
    <scope>NUCLEOTIDE SEQUENCE [LARGE SCALE GENOMIC DNA]</scope>
    <source>
        <strain evidence="9 10">DSM 101478</strain>
    </source>
</reference>
<dbReference type="SUPFAM" id="SSF56935">
    <property type="entry name" value="Porins"/>
    <property type="match status" value="1"/>
</dbReference>
<dbReference type="InterPro" id="IPR012910">
    <property type="entry name" value="Plug_dom"/>
</dbReference>
<evidence type="ECO:0000256" key="3">
    <source>
        <dbReference type="ARBA" id="ARBA00022452"/>
    </source>
</evidence>
<keyword evidence="10" id="KW-1185">Reference proteome</keyword>
<dbReference type="Pfam" id="PF07715">
    <property type="entry name" value="Plug"/>
    <property type="match status" value="1"/>
</dbReference>
<dbReference type="Pfam" id="PF13715">
    <property type="entry name" value="CarbopepD_reg_2"/>
    <property type="match status" value="1"/>
</dbReference>
<comment type="subcellular location">
    <subcellularLocation>
        <location evidence="1 7">Cell outer membrane</location>
        <topology evidence="1 7">Multi-pass membrane protein</topology>
    </subcellularLocation>
</comment>
<dbReference type="GO" id="GO:0009279">
    <property type="term" value="C:cell outer membrane"/>
    <property type="evidence" value="ECO:0007669"/>
    <property type="project" value="UniProtKB-SubCell"/>
</dbReference>
<evidence type="ECO:0000256" key="1">
    <source>
        <dbReference type="ARBA" id="ARBA00004571"/>
    </source>
</evidence>
<dbReference type="InterPro" id="IPR039426">
    <property type="entry name" value="TonB-dep_rcpt-like"/>
</dbReference>
<keyword evidence="9" id="KW-0675">Receptor</keyword>
<evidence type="ECO:0000313" key="9">
    <source>
        <dbReference type="EMBL" id="RDK89110.1"/>
    </source>
</evidence>
<dbReference type="PANTHER" id="PTHR47234:SF3">
    <property type="entry name" value="SECRETIN_TONB SHORT N-TERMINAL DOMAIN-CONTAINING PROTEIN"/>
    <property type="match status" value="1"/>
</dbReference>
<feature type="domain" description="TonB-dependent receptor plug" evidence="8">
    <location>
        <begin position="119"/>
        <end position="219"/>
    </location>
</feature>
<keyword evidence="3 7" id="KW-1134">Transmembrane beta strand</keyword>